<protein>
    <submittedName>
        <fullName evidence="1">Uncharacterized protein</fullName>
    </submittedName>
</protein>
<proteinExistence type="predicted"/>
<dbReference type="AlphaFoldDB" id="A0A9P6JY57"/>
<dbReference type="Proteomes" id="UP000723463">
    <property type="component" value="Unassembled WGS sequence"/>
</dbReference>
<sequence length="95" mass="9867">MVIVTVLTRSTLATPTANDNTHTAVETEIELDIAAVAPSSLPPQTGDDVTNVPDDGSNVDKITLQSADSEIYVDVVHVPFVSTDAGGAAIEAYNI</sequence>
<keyword evidence="2" id="KW-1185">Reference proteome</keyword>
<dbReference type="EMBL" id="JAAAXW010000437">
    <property type="protein sequence ID" value="KAF9537228.1"/>
    <property type="molecule type" value="Genomic_DNA"/>
</dbReference>
<comment type="caution">
    <text evidence="1">The sequence shown here is derived from an EMBL/GenBank/DDBJ whole genome shotgun (WGS) entry which is preliminary data.</text>
</comment>
<reference evidence="1" key="1">
    <citation type="journal article" date="2020" name="Fungal Divers.">
        <title>Resolving the Mortierellaceae phylogeny through synthesis of multi-gene phylogenetics and phylogenomics.</title>
        <authorList>
            <person name="Vandepol N."/>
            <person name="Liber J."/>
            <person name="Desiro A."/>
            <person name="Na H."/>
            <person name="Kennedy M."/>
            <person name="Barry K."/>
            <person name="Grigoriev I.V."/>
            <person name="Miller A.N."/>
            <person name="O'Donnell K."/>
            <person name="Stajich J.E."/>
            <person name="Bonito G."/>
        </authorList>
    </citation>
    <scope>NUCLEOTIDE SEQUENCE</scope>
    <source>
        <strain evidence="1">NRRL 2591</strain>
    </source>
</reference>
<name>A0A9P6JY57_9FUNG</name>
<evidence type="ECO:0000313" key="2">
    <source>
        <dbReference type="Proteomes" id="UP000723463"/>
    </source>
</evidence>
<organism evidence="1 2">
    <name type="scientific">Mortierella hygrophila</name>
    <dbReference type="NCBI Taxonomy" id="979708"/>
    <lineage>
        <taxon>Eukaryota</taxon>
        <taxon>Fungi</taxon>
        <taxon>Fungi incertae sedis</taxon>
        <taxon>Mucoromycota</taxon>
        <taxon>Mortierellomycotina</taxon>
        <taxon>Mortierellomycetes</taxon>
        <taxon>Mortierellales</taxon>
        <taxon>Mortierellaceae</taxon>
        <taxon>Mortierella</taxon>
    </lineage>
</organism>
<accession>A0A9P6JY57</accession>
<evidence type="ECO:0000313" key="1">
    <source>
        <dbReference type="EMBL" id="KAF9537228.1"/>
    </source>
</evidence>
<gene>
    <name evidence="1" type="ORF">EC957_008609</name>
</gene>